<evidence type="ECO:0000313" key="6">
    <source>
        <dbReference type="Proteomes" id="UP000321832"/>
    </source>
</evidence>
<evidence type="ECO:0000256" key="2">
    <source>
        <dbReference type="ARBA" id="ARBA00034247"/>
    </source>
</evidence>
<proteinExistence type="predicted"/>
<gene>
    <name evidence="5" type="ORF">FSC37_03965</name>
</gene>
<feature type="transmembrane region" description="Helical" evidence="3">
    <location>
        <begin position="36"/>
        <end position="54"/>
    </location>
</feature>
<feature type="transmembrane region" description="Helical" evidence="3">
    <location>
        <begin position="120"/>
        <end position="140"/>
    </location>
</feature>
<dbReference type="InterPro" id="IPR000160">
    <property type="entry name" value="GGDEF_dom"/>
</dbReference>
<dbReference type="InterPro" id="IPR050469">
    <property type="entry name" value="Diguanylate_Cyclase"/>
</dbReference>
<dbReference type="PANTHER" id="PTHR45138">
    <property type="entry name" value="REGULATORY COMPONENTS OF SENSORY TRANSDUCTION SYSTEM"/>
    <property type="match status" value="1"/>
</dbReference>
<dbReference type="SMART" id="SM00267">
    <property type="entry name" value="GGDEF"/>
    <property type="match status" value="1"/>
</dbReference>
<sequence length="390" mass="42019">MDQSTLIFVLAIHLVCSGGLYWLIGRAMPPRSGVNRWAVGAVMFGLAYGGRLLVGQPVPAPMQLLLDGAMAVAALLFFTGLREFVGKPAGRWPMFAGFLLVFVVLHGLLVWQFGLVGRHALLNLLLGSLYGGLALEAFRARGHQHAALRPPLLFLALMMGSLALPTLARGVLIVSVGPDPLYRGLFAQFYYGYASLAAVMLGLNLVWLVFSRLNTQLAELASRDPLTRLLNRNGLDEVVARHFAARETRPVTLLQIDIDHFKRINDSLGHAAGDRVLREVAAALASSVRASDFIARTGGEEFLVGCVAADDGVAWALAERLLGAVRRLDIKVPGAKVPVHCTVSVGISGRCGQKGDWERCWADADRALYAAKAAGRDRIVAASALRADLR</sequence>
<dbReference type="Gene3D" id="3.30.70.270">
    <property type="match status" value="1"/>
</dbReference>
<dbReference type="EC" id="2.7.7.65" evidence="1"/>
<organism evidence="5 6">
    <name type="scientific">Piscinibacter aquaticus</name>
    <dbReference type="NCBI Taxonomy" id="392597"/>
    <lineage>
        <taxon>Bacteria</taxon>
        <taxon>Pseudomonadati</taxon>
        <taxon>Pseudomonadota</taxon>
        <taxon>Betaproteobacteria</taxon>
        <taxon>Burkholderiales</taxon>
        <taxon>Sphaerotilaceae</taxon>
        <taxon>Piscinibacter</taxon>
    </lineage>
</organism>
<evidence type="ECO:0000256" key="3">
    <source>
        <dbReference type="SAM" id="Phobius"/>
    </source>
</evidence>
<evidence type="ECO:0000313" key="5">
    <source>
        <dbReference type="EMBL" id="TXC65557.1"/>
    </source>
</evidence>
<feature type="transmembrane region" description="Helical" evidence="3">
    <location>
        <begin position="60"/>
        <end position="81"/>
    </location>
</feature>
<dbReference type="EMBL" id="VOPW01000001">
    <property type="protein sequence ID" value="TXC65557.1"/>
    <property type="molecule type" value="Genomic_DNA"/>
</dbReference>
<dbReference type="Proteomes" id="UP000321832">
    <property type="component" value="Unassembled WGS sequence"/>
</dbReference>
<dbReference type="InterPro" id="IPR043128">
    <property type="entry name" value="Rev_trsase/Diguanyl_cyclase"/>
</dbReference>
<dbReference type="PANTHER" id="PTHR45138:SF9">
    <property type="entry name" value="DIGUANYLATE CYCLASE DGCM-RELATED"/>
    <property type="match status" value="1"/>
</dbReference>
<name>A0A5C6TYD3_9BURK</name>
<reference evidence="5 6" key="1">
    <citation type="submission" date="2019-08" db="EMBL/GenBank/DDBJ databases">
        <authorList>
            <person name="Khan S.A."/>
            <person name="Jeon C.O."/>
            <person name="Jeong S.E."/>
        </authorList>
    </citation>
    <scope>NUCLEOTIDE SEQUENCE [LARGE SCALE GENOMIC DNA]</scope>
    <source>
        <strain evidence="6">IMCC1728</strain>
    </source>
</reference>
<feature type="domain" description="GGDEF" evidence="4">
    <location>
        <begin position="249"/>
        <end position="384"/>
    </location>
</feature>
<dbReference type="PROSITE" id="PS50887">
    <property type="entry name" value="GGDEF"/>
    <property type="match status" value="1"/>
</dbReference>
<dbReference type="FunFam" id="3.30.70.270:FF:000001">
    <property type="entry name" value="Diguanylate cyclase domain protein"/>
    <property type="match status" value="1"/>
</dbReference>
<accession>A0A5C6TYD3</accession>
<protein>
    <recommendedName>
        <fullName evidence="1">diguanylate cyclase</fullName>
        <ecNumber evidence="1">2.7.7.65</ecNumber>
    </recommendedName>
</protein>
<feature type="transmembrane region" description="Helical" evidence="3">
    <location>
        <begin position="6"/>
        <end position="24"/>
    </location>
</feature>
<evidence type="ECO:0000256" key="1">
    <source>
        <dbReference type="ARBA" id="ARBA00012528"/>
    </source>
</evidence>
<dbReference type="GO" id="GO:1902201">
    <property type="term" value="P:negative regulation of bacterial-type flagellum-dependent cell motility"/>
    <property type="evidence" value="ECO:0007669"/>
    <property type="project" value="TreeGrafter"/>
</dbReference>
<dbReference type="GO" id="GO:0043709">
    <property type="term" value="P:cell adhesion involved in single-species biofilm formation"/>
    <property type="evidence" value="ECO:0007669"/>
    <property type="project" value="TreeGrafter"/>
</dbReference>
<keyword evidence="3" id="KW-1133">Transmembrane helix</keyword>
<keyword evidence="3" id="KW-0812">Transmembrane</keyword>
<feature type="transmembrane region" description="Helical" evidence="3">
    <location>
        <begin position="189"/>
        <end position="210"/>
    </location>
</feature>
<comment type="catalytic activity">
    <reaction evidence="2">
        <text>2 GTP = 3',3'-c-di-GMP + 2 diphosphate</text>
        <dbReference type="Rhea" id="RHEA:24898"/>
        <dbReference type="ChEBI" id="CHEBI:33019"/>
        <dbReference type="ChEBI" id="CHEBI:37565"/>
        <dbReference type="ChEBI" id="CHEBI:58805"/>
        <dbReference type="EC" id="2.7.7.65"/>
    </reaction>
</comment>
<dbReference type="GO" id="GO:0005886">
    <property type="term" value="C:plasma membrane"/>
    <property type="evidence" value="ECO:0007669"/>
    <property type="project" value="TreeGrafter"/>
</dbReference>
<comment type="caution">
    <text evidence="5">The sequence shown here is derived from an EMBL/GenBank/DDBJ whole genome shotgun (WGS) entry which is preliminary data.</text>
</comment>
<feature type="transmembrane region" description="Helical" evidence="3">
    <location>
        <begin position="152"/>
        <end position="177"/>
    </location>
</feature>
<feature type="transmembrane region" description="Helical" evidence="3">
    <location>
        <begin position="93"/>
        <end position="114"/>
    </location>
</feature>
<evidence type="ECO:0000259" key="4">
    <source>
        <dbReference type="PROSITE" id="PS50887"/>
    </source>
</evidence>
<dbReference type="AlphaFoldDB" id="A0A5C6TYD3"/>
<dbReference type="InterPro" id="IPR029787">
    <property type="entry name" value="Nucleotide_cyclase"/>
</dbReference>
<dbReference type="Pfam" id="PF00990">
    <property type="entry name" value="GGDEF"/>
    <property type="match status" value="1"/>
</dbReference>
<keyword evidence="3" id="KW-0472">Membrane</keyword>
<dbReference type="NCBIfam" id="TIGR00254">
    <property type="entry name" value="GGDEF"/>
    <property type="match status" value="1"/>
</dbReference>
<dbReference type="GO" id="GO:0052621">
    <property type="term" value="F:diguanylate cyclase activity"/>
    <property type="evidence" value="ECO:0007669"/>
    <property type="project" value="UniProtKB-EC"/>
</dbReference>
<dbReference type="SUPFAM" id="SSF55073">
    <property type="entry name" value="Nucleotide cyclase"/>
    <property type="match status" value="1"/>
</dbReference>
<keyword evidence="6" id="KW-1185">Reference proteome</keyword>
<dbReference type="CDD" id="cd01949">
    <property type="entry name" value="GGDEF"/>
    <property type="match status" value="1"/>
</dbReference>